<dbReference type="EMBL" id="JANIBC010000002">
    <property type="protein sequence ID" value="MCQ8184453.1"/>
    <property type="molecule type" value="Genomic_DNA"/>
</dbReference>
<dbReference type="PANTHER" id="PTHR46521:SF4">
    <property type="entry name" value="SUCROSE-PHOSPHATASE 2-RELATED"/>
    <property type="match status" value="1"/>
</dbReference>
<evidence type="ECO:0000313" key="4">
    <source>
        <dbReference type="Proteomes" id="UP001142610"/>
    </source>
</evidence>
<dbReference type="Gene3D" id="3.90.1070.10">
    <property type="match status" value="1"/>
</dbReference>
<dbReference type="Pfam" id="PF05116">
    <property type="entry name" value="S6PP"/>
    <property type="match status" value="1"/>
</dbReference>
<dbReference type="SFLD" id="SFLDG01141">
    <property type="entry name" value="C2.B.1:_Sucrose_Phosphatase_Li"/>
    <property type="match status" value="1"/>
</dbReference>
<evidence type="ECO:0000256" key="1">
    <source>
        <dbReference type="ARBA" id="ARBA00022801"/>
    </source>
</evidence>
<dbReference type="Gene3D" id="3.40.50.1000">
    <property type="entry name" value="HAD superfamily/HAD-like"/>
    <property type="match status" value="1"/>
</dbReference>
<comment type="caution">
    <text evidence="3">The sequence shown here is derived from an EMBL/GenBank/DDBJ whole genome shotgun (WGS) entry which is preliminary data.</text>
</comment>
<dbReference type="AlphaFoldDB" id="A0A9X2L7M1"/>
<dbReference type="SFLD" id="SFLDG01140">
    <property type="entry name" value="C2.B:_Phosphomannomutase_and_P"/>
    <property type="match status" value="1"/>
</dbReference>
<evidence type="ECO:0000313" key="3">
    <source>
        <dbReference type="EMBL" id="MCQ8184453.1"/>
    </source>
</evidence>
<dbReference type="NCBIfam" id="TIGR01484">
    <property type="entry name" value="HAD-SF-IIB"/>
    <property type="match status" value="1"/>
</dbReference>
<dbReference type="RefSeq" id="WP_256618269.1">
    <property type="nucleotide sequence ID" value="NZ_JANIBC010000002.1"/>
</dbReference>
<organism evidence="3 4">
    <name type="scientific">Parvularcula maris</name>
    <dbReference type="NCBI Taxonomy" id="2965077"/>
    <lineage>
        <taxon>Bacteria</taxon>
        <taxon>Pseudomonadati</taxon>
        <taxon>Pseudomonadota</taxon>
        <taxon>Alphaproteobacteria</taxon>
        <taxon>Parvularculales</taxon>
        <taxon>Parvularculaceae</taxon>
        <taxon>Parvularcula</taxon>
    </lineage>
</organism>
<dbReference type="InterPro" id="IPR006380">
    <property type="entry name" value="SPP-like_dom"/>
</dbReference>
<gene>
    <name evidence="3" type="ORF">NOG11_03550</name>
</gene>
<keyword evidence="1 3" id="KW-0378">Hydrolase</keyword>
<dbReference type="PANTHER" id="PTHR46521">
    <property type="entry name" value="SUCROSE-PHOSPHATASE 2-RELATED"/>
    <property type="match status" value="1"/>
</dbReference>
<dbReference type="InterPro" id="IPR023214">
    <property type="entry name" value="HAD_sf"/>
</dbReference>
<reference evidence="3" key="1">
    <citation type="submission" date="2022-07" db="EMBL/GenBank/DDBJ databases">
        <title>Parvularcula maris sp. nov., an algicidal bacterium isolated from seawater.</title>
        <authorList>
            <person name="Li F."/>
        </authorList>
    </citation>
    <scope>NUCLEOTIDE SEQUENCE</scope>
    <source>
        <strain evidence="3">BGMRC 0090</strain>
    </source>
</reference>
<dbReference type="InterPro" id="IPR006379">
    <property type="entry name" value="HAD-SF_hydro_IIB"/>
</dbReference>
<protein>
    <submittedName>
        <fullName evidence="3">HAD family hydrolase</fullName>
    </submittedName>
</protein>
<accession>A0A9X2L7M1</accession>
<evidence type="ECO:0000259" key="2">
    <source>
        <dbReference type="Pfam" id="PF05116"/>
    </source>
</evidence>
<dbReference type="InterPro" id="IPR036412">
    <property type="entry name" value="HAD-like_sf"/>
</dbReference>
<sequence length="248" mass="26581">MAEGSNATAPAMLVSDIDDTLIGDRDGLTKLKVWLREHPGTLFAVATGRHLPVALRLIGEWQAPSPRYLITAVGSEIHQRRGEDLVPDLEWRDAISVGWDAAAVDRLLGDLPGITPQGQECQSPVKRSYFVQSGGVASDVRERLRRKGIAATVIWSHGQFLDVLPERASKGQALAFLAAKLGVGLNEVFAAGDSGNDEDLLTTAGSSVVVRSDRAELDGLRGREGVHFSDLRGAAGIMDGLERWQGPA</sequence>
<dbReference type="GO" id="GO:0016791">
    <property type="term" value="F:phosphatase activity"/>
    <property type="evidence" value="ECO:0007669"/>
    <property type="project" value="UniProtKB-ARBA"/>
</dbReference>
<proteinExistence type="predicted"/>
<feature type="domain" description="Sucrose phosphatase-like" evidence="2">
    <location>
        <begin position="10"/>
        <end position="245"/>
    </location>
</feature>
<name>A0A9X2L7M1_9PROT</name>
<keyword evidence="4" id="KW-1185">Reference proteome</keyword>
<dbReference type="InterPro" id="IPR051518">
    <property type="entry name" value="Sucrose_Phosphatase"/>
</dbReference>
<dbReference type="Proteomes" id="UP001142610">
    <property type="component" value="Unassembled WGS sequence"/>
</dbReference>
<dbReference type="SFLD" id="SFLDS00003">
    <property type="entry name" value="Haloacid_Dehalogenase"/>
    <property type="match status" value="1"/>
</dbReference>
<dbReference type="SUPFAM" id="SSF56784">
    <property type="entry name" value="HAD-like"/>
    <property type="match status" value="1"/>
</dbReference>